<evidence type="ECO:0000256" key="3">
    <source>
        <dbReference type="ARBA" id="ARBA00005709"/>
    </source>
</evidence>
<comment type="subcellular location">
    <subcellularLocation>
        <location evidence="1">Bacterial flagellum</location>
    </subcellularLocation>
    <subcellularLocation>
        <location evidence="2">Secreted</location>
    </subcellularLocation>
</comment>
<protein>
    <recommendedName>
        <fullName evidence="5">Flagellin N-terminal domain-containing protein</fullName>
    </recommendedName>
</protein>
<organism evidence="6 7">
    <name type="scientific">Alteripontixanthobacter maritimus</name>
    <dbReference type="NCBI Taxonomy" id="2161824"/>
    <lineage>
        <taxon>Bacteria</taxon>
        <taxon>Pseudomonadati</taxon>
        <taxon>Pseudomonadota</taxon>
        <taxon>Alphaproteobacteria</taxon>
        <taxon>Sphingomonadales</taxon>
        <taxon>Erythrobacteraceae</taxon>
        <taxon>Alteripontixanthobacter</taxon>
    </lineage>
</organism>
<dbReference type="EMBL" id="QBKA01000002">
    <property type="protein sequence ID" value="RDC59147.1"/>
    <property type="molecule type" value="Genomic_DNA"/>
</dbReference>
<accession>A0A369Q776</accession>
<evidence type="ECO:0000313" key="7">
    <source>
        <dbReference type="Proteomes" id="UP000253727"/>
    </source>
</evidence>
<feature type="domain" description="Flagellin N-terminal" evidence="5">
    <location>
        <begin position="24"/>
        <end position="142"/>
    </location>
</feature>
<dbReference type="OrthoDB" id="7389561at2"/>
<dbReference type="Pfam" id="PF00669">
    <property type="entry name" value="Flagellin_N"/>
    <property type="match status" value="1"/>
</dbReference>
<comment type="caution">
    <text evidence="6">The sequence shown here is derived from an EMBL/GenBank/DDBJ whole genome shotgun (WGS) entry which is preliminary data.</text>
</comment>
<comment type="similarity">
    <text evidence="3">Belongs to the bacterial flagellin family.</text>
</comment>
<dbReference type="InterPro" id="IPR001492">
    <property type="entry name" value="Flagellin"/>
</dbReference>
<evidence type="ECO:0000256" key="4">
    <source>
        <dbReference type="ARBA" id="ARBA00023143"/>
    </source>
</evidence>
<dbReference type="AlphaFoldDB" id="A0A369Q776"/>
<sequence length="305" mass="31901">MTLPTINSSSAFFRRSLTDMTSLRGQAEQLQQSIGTGTRIARSSDDPVAAAQLRGLGRADRLASIDSANTARAADELSRGGDALSDIAGELIRIRELTLLASSEATGAQQRSVIADEIDQLQQSLLAAVNTRGLSGGALFGGETDGPAYRENGRGVIFYDGTAQAGEFDLGDDIAIPRGITGPTFTNFDDNGTQTNVFAFLTDLSAALRSSADPAAAATGALAGLDEALGQVNRSQTVLGARAAWIEIIQTRQDQLSESRSRASADVGGTDLTSAIAELQQTLTVLEASQASFVRMQNLSLFDAI</sequence>
<gene>
    <name evidence="6" type="ORF">HME9302_00332</name>
</gene>
<dbReference type="SUPFAM" id="SSF64518">
    <property type="entry name" value="Phase 1 flagellin"/>
    <property type="match status" value="1"/>
</dbReference>
<dbReference type="PANTHER" id="PTHR42792">
    <property type="entry name" value="FLAGELLIN"/>
    <property type="match status" value="1"/>
</dbReference>
<keyword evidence="4" id="KW-0975">Bacterial flagellum</keyword>
<name>A0A369Q776_9SPHN</name>
<dbReference type="Proteomes" id="UP000253727">
    <property type="component" value="Unassembled WGS sequence"/>
</dbReference>
<dbReference type="PANTHER" id="PTHR42792:SF1">
    <property type="entry name" value="FLAGELLAR HOOK-ASSOCIATED PROTEIN 3"/>
    <property type="match status" value="1"/>
</dbReference>
<dbReference type="RefSeq" id="WP_115365557.1">
    <property type="nucleotide sequence ID" value="NZ_QBKA01000002.1"/>
</dbReference>
<keyword evidence="7" id="KW-1185">Reference proteome</keyword>
<evidence type="ECO:0000259" key="5">
    <source>
        <dbReference type="Pfam" id="PF00669"/>
    </source>
</evidence>
<dbReference type="GO" id="GO:0009288">
    <property type="term" value="C:bacterial-type flagellum"/>
    <property type="evidence" value="ECO:0007669"/>
    <property type="project" value="UniProtKB-SubCell"/>
</dbReference>
<evidence type="ECO:0000256" key="1">
    <source>
        <dbReference type="ARBA" id="ARBA00004365"/>
    </source>
</evidence>
<dbReference type="InterPro" id="IPR001029">
    <property type="entry name" value="Flagellin_N"/>
</dbReference>
<dbReference type="GO" id="GO:0005576">
    <property type="term" value="C:extracellular region"/>
    <property type="evidence" value="ECO:0007669"/>
    <property type="project" value="UniProtKB-SubCell"/>
</dbReference>
<dbReference type="Gene3D" id="1.20.1330.10">
    <property type="entry name" value="f41 fragment of flagellin, N-terminal domain"/>
    <property type="match status" value="1"/>
</dbReference>
<dbReference type="GO" id="GO:0005198">
    <property type="term" value="F:structural molecule activity"/>
    <property type="evidence" value="ECO:0007669"/>
    <property type="project" value="InterPro"/>
</dbReference>
<reference evidence="6 7" key="1">
    <citation type="submission" date="2018-04" db="EMBL/GenBank/DDBJ databases">
        <title>Altererythrobacter sp. HME9302 genome sequencing and assembly.</title>
        <authorList>
            <person name="Kang H."/>
            <person name="Kim H."/>
            <person name="Joh K."/>
        </authorList>
    </citation>
    <scope>NUCLEOTIDE SEQUENCE [LARGE SCALE GENOMIC DNA]</scope>
    <source>
        <strain evidence="6 7">HME9302</strain>
    </source>
</reference>
<evidence type="ECO:0000256" key="2">
    <source>
        <dbReference type="ARBA" id="ARBA00004613"/>
    </source>
</evidence>
<proteinExistence type="inferred from homology"/>
<evidence type="ECO:0000313" key="6">
    <source>
        <dbReference type="EMBL" id="RDC59147.1"/>
    </source>
</evidence>